<dbReference type="Proteomes" id="UP000676336">
    <property type="component" value="Unassembled WGS sequence"/>
</dbReference>
<gene>
    <name evidence="2" type="ORF">SMN809_LOCUS80092</name>
</gene>
<protein>
    <submittedName>
        <fullName evidence="2">Uncharacterized protein</fullName>
    </submittedName>
</protein>
<feature type="non-terminal residue" evidence="2">
    <location>
        <position position="1"/>
    </location>
</feature>
<name>A0A8S3JCJ3_9BILA</name>
<sequence length="87" mass="9704">HAFTRILPFYQAFLICIRTVEYSDPSLLINIDPKLSIVGFYPIPSINDATNQSNISPSSIVASNGKSKDDTQQKLRKKMSSIVFPCI</sequence>
<dbReference type="AlphaFoldDB" id="A0A8S3JCJ3"/>
<evidence type="ECO:0000313" key="3">
    <source>
        <dbReference type="Proteomes" id="UP000676336"/>
    </source>
</evidence>
<feature type="compositionally biased region" description="Polar residues" evidence="1">
    <location>
        <begin position="47"/>
        <end position="65"/>
    </location>
</feature>
<proteinExistence type="predicted"/>
<dbReference type="EMBL" id="CAJOBI010344311">
    <property type="protein sequence ID" value="CAF5216569.1"/>
    <property type="molecule type" value="Genomic_DNA"/>
</dbReference>
<evidence type="ECO:0000256" key="1">
    <source>
        <dbReference type="SAM" id="MobiDB-lite"/>
    </source>
</evidence>
<accession>A0A8S3JCJ3</accession>
<organism evidence="2 3">
    <name type="scientific">Rotaria magnacalcarata</name>
    <dbReference type="NCBI Taxonomy" id="392030"/>
    <lineage>
        <taxon>Eukaryota</taxon>
        <taxon>Metazoa</taxon>
        <taxon>Spiralia</taxon>
        <taxon>Gnathifera</taxon>
        <taxon>Rotifera</taxon>
        <taxon>Eurotatoria</taxon>
        <taxon>Bdelloidea</taxon>
        <taxon>Philodinida</taxon>
        <taxon>Philodinidae</taxon>
        <taxon>Rotaria</taxon>
    </lineage>
</organism>
<comment type="caution">
    <text evidence="2">The sequence shown here is derived from an EMBL/GenBank/DDBJ whole genome shotgun (WGS) entry which is preliminary data.</text>
</comment>
<feature type="region of interest" description="Disordered" evidence="1">
    <location>
        <begin position="47"/>
        <end position="76"/>
    </location>
</feature>
<evidence type="ECO:0000313" key="2">
    <source>
        <dbReference type="EMBL" id="CAF5216569.1"/>
    </source>
</evidence>
<reference evidence="2" key="1">
    <citation type="submission" date="2021-02" db="EMBL/GenBank/DDBJ databases">
        <authorList>
            <person name="Nowell W R."/>
        </authorList>
    </citation>
    <scope>NUCLEOTIDE SEQUENCE</scope>
</reference>